<dbReference type="GO" id="GO:0016491">
    <property type="term" value="F:oxidoreductase activity"/>
    <property type="evidence" value="ECO:0007669"/>
    <property type="project" value="UniProtKB-KW"/>
</dbReference>
<dbReference type="EMBL" id="MPGH01000181">
    <property type="protein sequence ID" value="OLN85269.1"/>
    <property type="molecule type" value="Genomic_DNA"/>
</dbReference>
<dbReference type="InterPro" id="IPR057571">
    <property type="entry name" value="SDR_PhqE-like"/>
</dbReference>
<dbReference type="Gene3D" id="3.40.50.720">
    <property type="entry name" value="NAD(P)-binding Rossmann-like Domain"/>
    <property type="match status" value="1"/>
</dbReference>
<accession>A0A1Q8RLS5</accession>
<dbReference type="Pfam" id="PF23441">
    <property type="entry name" value="SDR"/>
    <property type="match status" value="1"/>
</dbReference>
<dbReference type="PANTHER" id="PTHR43477">
    <property type="entry name" value="DIHYDROANTICAPSIN 7-DEHYDROGENASE"/>
    <property type="match status" value="1"/>
</dbReference>
<gene>
    <name evidence="4" type="ORF">CCHL11_04372</name>
</gene>
<comment type="caution">
    <text evidence="4">The sequence shown here is derived from an EMBL/GenBank/DDBJ whole genome shotgun (WGS) entry which is preliminary data.</text>
</comment>
<evidence type="ECO:0000256" key="3">
    <source>
        <dbReference type="ARBA" id="ARBA00023002"/>
    </source>
</evidence>
<evidence type="ECO:0000313" key="5">
    <source>
        <dbReference type="Proteomes" id="UP000186583"/>
    </source>
</evidence>
<comment type="similarity">
    <text evidence="1">Belongs to the short-chain dehydrogenases/reductases (SDR) family.</text>
</comment>
<dbReference type="InterPro" id="IPR002347">
    <property type="entry name" value="SDR_fam"/>
</dbReference>
<dbReference type="OrthoDB" id="294295at2759"/>
<keyword evidence="2" id="KW-0521">NADP</keyword>
<dbReference type="InterPro" id="IPR036291">
    <property type="entry name" value="NAD(P)-bd_dom_sf"/>
</dbReference>
<dbReference type="STRING" id="708187.A0A1Q8RLS5"/>
<evidence type="ECO:0000313" key="4">
    <source>
        <dbReference type="EMBL" id="OLN85269.1"/>
    </source>
</evidence>
<keyword evidence="3" id="KW-0560">Oxidoreductase</keyword>
<dbReference type="PANTHER" id="PTHR43477:SF1">
    <property type="entry name" value="DIHYDROANTICAPSIN 7-DEHYDROGENASE"/>
    <property type="match status" value="1"/>
</dbReference>
<dbReference type="SUPFAM" id="SSF51735">
    <property type="entry name" value="NAD(P)-binding Rossmann-fold domains"/>
    <property type="match status" value="1"/>
</dbReference>
<reference evidence="4 5" key="1">
    <citation type="submission" date="2016-11" db="EMBL/GenBank/DDBJ databases">
        <title>Draft Genome Assembly of Colletotrichum chlorophyti a pathogen of herbaceous plants.</title>
        <authorList>
            <person name="Gan P."/>
            <person name="Narusaka M."/>
            <person name="Tsushima A."/>
            <person name="Narusaka Y."/>
            <person name="Takano Y."/>
            <person name="Shirasu K."/>
        </authorList>
    </citation>
    <scope>NUCLEOTIDE SEQUENCE [LARGE SCALE GENOMIC DNA]</scope>
    <source>
        <strain evidence="4 5">NTL11</strain>
    </source>
</reference>
<organism evidence="4 5">
    <name type="scientific">Colletotrichum chlorophyti</name>
    <dbReference type="NCBI Taxonomy" id="708187"/>
    <lineage>
        <taxon>Eukaryota</taxon>
        <taxon>Fungi</taxon>
        <taxon>Dikarya</taxon>
        <taxon>Ascomycota</taxon>
        <taxon>Pezizomycotina</taxon>
        <taxon>Sordariomycetes</taxon>
        <taxon>Hypocreomycetidae</taxon>
        <taxon>Glomerellales</taxon>
        <taxon>Glomerellaceae</taxon>
        <taxon>Colletotrichum</taxon>
    </lineage>
</organism>
<protein>
    <submittedName>
        <fullName evidence="4">Tropinone reductase 2</fullName>
    </submittedName>
</protein>
<dbReference type="Proteomes" id="UP000186583">
    <property type="component" value="Unassembled WGS sequence"/>
</dbReference>
<proteinExistence type="inferred from homology"/>
<evidence type="ECO:0000256" key="1">
    <source>
        <dbReference type="ARBA" id="ARBA00006484"/>
    </source>
</evidence>
<evidence type="ECO:0000256" key="2">
    <source>
        <dbReference type="ARBA" id="ARBA00022857"/>
    </source>
</evidence>
<dbReference type="InterPro" id="IPR051122">
    <property type="entry name" value="SDR_DHRS6-like"/>
</dbReference>
<dbReference type="AlphaFoldDB" id="A0A1Q8RLS5"/>
<keyword evidence="5" id="KW-1185">Reference proteome</keyword>
<sequence length="264" mass="27750">MAPKYTNKLEGKSVLVVGGTSGMGFAVAEASVEFGASVVVASRSKAKVDDAVRRLATSYPDAKDRIRGHTVDLSGEDSETSITELFYFVTNGGKDKVDHVVETAGDAPSAGLALEEVTVQRIVEASSPRFSGIVMLAKVAAQHLKQAHTSSLTLTGGVASFKPFPGWSVMAAIGGAKEALARGLAVDMKPVRVNLVSPGAVQTELFDAVVEKSDPEAAKAVFRHDTLLGRIGDPEDLAEAYLSLMKNYFATGTTTHVEGGKLLR</sequence>
<dbReference type="PRINTS" id="PR00081">
    <property type="entry name" value="GDHRDH"/>
</dbReference>
<name>A0A1Q8RLS5_9PEZI</name>